<feature type="region of interest" description="Disordered" evidence="1">
    <location>
        <begin position="252"/>
        <end position="275"/>
    </location>
</feature>
<name>A0ABU2LVJ5_9ACTN</name>
<reference evidence="4" key="1">
    <citation type="submission" date="2023-07" db="EMBL/GenBank/DDBJ databases">
        <title>30 novel species of actinomycetes from the DSMZ collection.</title>
        <authorList>
            <person name="Nouioui I."/>
        </authorList>
    </citation>
    <scope>NUCLEOTIDE SEQUENCE [LARGE SCALE GENOMIC DNA]</scope>
    <source>
        <strain evidence="4">DSM 44918</strain>
    </source>
</reference>
<accession>A0ABU2LVJ5</accession>
<feature type="region of interest" description="Disordered" evidence="1">
    <location>
        <begin position="1"/>
        <end position="33"/>
    </location>
</feature>
<sequence>MASNRYASVASGTSVADRHPDDDSGAPYGTYGTYDLIDAQPSQDAFGAYGEFDPSRAYDPTATGEFAAVRDDRDGGWFGDSPTGHTPAGPADDTTEAGFAAYGAEVYGPEPVGGEPWNPSEETLAPVRGRHRVSRQRGGTMARSRAVLGVGVIAAVGAGGMATANEGGASVPGVDAATDTMSNIPVVGGFLASEEEAAPTASPFTTAGMSEDAGEALRARILQQADFQESNAAAQARTAAIQAAETQAADAAAELAEQQRIAEEERQRELEEERQRQEEERRLAELRASYTIPVKNYRLTASFGQSGSMWSSGSHTGLDFAAPTGTPVSNIHTGTVVEAAWAGSYGYRVIIEQEDGTEVWYNHLSSMSVSAGQAVNTGDQIGLVGATGNVTGAHLHLEVRPGGGDPVDPLAWLRSMGQSI</sequence>
<dbReference type="PANTHER" id="PTHR21666">
    <property type="entry name" value="PEPTIDASE-RELATED"/>
    <property type="match status" value="1"/>
</dbReference>
<dbReference type="Proteomes" id="UP001183420">
    <property type="component" value="Unassembled WGS sequence"/>
</dbReference>
<dbReference type="SUPFAM" id="SSF51261">
    <property type="entry name" value="Duplicated hybrid motif"/>
    <property type="match status" value="1"/>
</dbReference>
<dbReference type="PANTHER" id="PTHR21666:SF270">
    <property type="entry name" value="MUREIN HYDROLASE ACTIVATOR ENVC"/>
    <property type="match status" value="1"/>
</dbReference>
<dbReference type="InterPro" id="IPR011055">
    <property type="entry name" value="Dup_hybrid_motif"/>
</dbReference>
<dbReference type="InterPro" id="IPR050570">
    <property type="entry name" value="Cell_wall_metabolism_enzyme"/>
</dbReference>
<keyword evidence="4" id="KW-1185">Reference proteome</keyword>
<dbReference type="EC" id="3.4.-.-" evidence="3"/>
<dbReference type="CDD" id="cd12797">
    <property type="entry name" value="M23_peptidase"/>
    <property type="match status" value="1"/>
</dbReference>
<proteinExistence type="predicted"/>
<feature type="compositionally biased region" description="Basic and acidic residues" evidence="1">
    <location>
        <begin position="260"/>
        <end position="275"/>
    </location>
</feature>
<evidence type="ECO:0000256" key="1">
    <source>
        <dbReference type="SAM" id="MobiDB-lite"/>
    </source>
</evidence>
<dbReference type="InterPro" id="IPR016047">
    <property type="entry name" value="M23ase_b-sheet_dom"/>
</dbReference>
<dbReference type="Gene3D" id="2.70.70.10">
    <property type="entry name" value="Glucose Permease (Domain IIA)"/>
    <property type="match status" value="1"/>
</dbReference>
<evidence type="ECO:0000259" key="2">
    <source>
        <dbReference type="Pfam" id="PF01551"/>
    </source>
</evidence>
<dbReference type="Pfam" id="PF01551">
    <property type="entry name" value="Peptidase_M23"/>
    <property type="match status" value="1"/>
</dbReference>
<protein>
    <submittedName>
        <fullName evidence="3">M23 family metallopeptidase</fullName>
        <ecNumber evidence="3">3.4.-.-</ecNumber>
    </submittedName>
</protein>
<feature type="domain" description="M23ase beta-sheet core" evidence="2">
    <location>
        <begin position="314"/>
        <end position="409"/>
    </location>
</feature>
<evidence type="ECO:0000313" key="3">
    <source>
        <dbReference type="EMBL" id="MDT0321288.1"/>
    </source>
</evidence>
<evidence type="ECO:0000313" key="4">
    <source>
        <dbReference type="Proteomes" id="UP001183420"/>
    </source>
</evidence>
<comment type="caution">
    <text evidence="3">The sequence shown here is derived from an EMBL/GenBank/DDBJ whole genome shotgun (WGS) entry which is preliminary data.</text>
</comment>
<organism evidence="3 4">
    <name type="scientific">Streptomyces millisiae</name>
    <dbReference type="NCBI Taxonomy" id="3075542"/>
    <lineage>
        <taxon>Bacteria</taxon>
        <taxon>Bacillati</taxon>
        <taxon>Actinomycetota</taxon>
        <taxon>Actinomycetes</taxon>
        <taxon>Kitasatosporales</taxon>
        <taxon>Streptomycetaceae</taxon>
        <taxon>Streptomyces</taxon>
    </lineage>
</organism>
<gene>
    <name evidence="3" type="ORF">RNC47_23460</name>
</gene>
<feature type="compositionally biased region" description="Polar residues" evidence="1">
    <location>
        <begin position="1"/>
        <end position="14"/>
    </location>
</feature>
<dbReference type="GO" id="GO:0016787">
    <property type="term" value="F:hydrolase activity"/>
    <property type="evidence" value="ECO:0007669"/>
    <property type="project" value="UniProtKB-KW"/>
</dbReference>
<dbReference type="EMBL" id="JAVREM010000037">
    <property type="protein sequence ID" value="MDT0321288.1"/>
    <property type="molecule type" value="Genomic_DNA"/>
</dbReference>
<keyword evidence="3" id="KW-0378">Hydrolase</keyword>